<protein>
    <submittedName>
        <fullName evidence="1">Uncharacterized protein</fullName>
    </submittedName>
</protein>
<proteinExistence type="predicted"/>
<reference evidence="1" key="1">
    <citation type="submission" date="2009-10" db="EMBL/GenBank/DDBJ databases">
        <title>Complete sequence of Fibrobacter succinogenes subsp. succinogenes S85.</title>
        <authorList>
            <consortium name="US DOE Joint Genome Institute"/>
            <person name="Lucas S."/>
            <person name="Copeland A."/>
            <person name="Lapidus A."/>
            <person name="Glavina del Rio T."/>
            <person name="Tice H."/>
            <person name="Bruce D."/>
            <person name="Goodwin L."/>
            <person name="Pitluck S."/>
            <person name="Chertkov O."/>
            <person name="Detter J.C."/>
            <person name="Han C."/>
            <person name="Tapia R."/>
            <person name="Larimer F."/>
            <person name="Land M."/>
            <person name="Hauser L."/>
            <person name="Kyrpides N."/>
            <person name="Mikhailova N."/>
            <person name="Weimer P.J."/>
            <person name="Stevenson D.M."/>
            <person name="Boyum J."/>
            <person name="Brumm P.I."/>
            <person name="Mead D."/>
        </authorList>
    </citation>
    <scope>NUCLEOTIDE SEQUENCE [LARGE SCALE GENOMIC DNA]</scope>
    <source>
        <strain evidence="1">S85</strain>
    </source>
</reference>
<evidence type="ECO:0000313" key="2">
    <source>
        <dbReference type="Proteomes" id="UP000001497"/>
    </source>
</evidence>
<evidence type="ECO:0000313" key="1">
    <source>
        <dbReference type="EMBL" id="ACX75121.1"/>
    </source>
</evidence>
<sequence>MRVLKIYIKQKIEKQKHAYLMFTLESIVSIVKKFNL</sequence>
<name>A0ABM5LHR7_FIBSS</name>
<accession>A0ABM5LHR7</accession>
<organism evidence="1 2">
    <name type="scientific">Fibrobacter succinogenes (strain ATCC 19169 / S85)</name>
    <dbReference type="NCBI Taxonomy" id="59374"/>
    <lineage>
        <taxon>Bacteria</taxon>
        <taxon>Pseudomonadati</taxon>
        <taxon>Fibrobacterota</taxon>
        <taxon>Fibrobacteria</taxon>
        <taxon>Fibrobacterales</taxon>
        <taxon>Fibrobacteraceae</taxon>
        <taxon>Fibrobacter</taxon>
    </lineage>
</organism>
<dbReference type="EMBL" id="CP001792">
    <property type="protein sequence ID" value="ACX75121.1"/>
    <property type="molecule type" value="Genomic_DNA"/>
</dbReference>
<gene>
    <name evidence="1" type="ordered locus">Fisuc_1524</name>
</gene>
<dbReference type="Proteomes" id="UP000001497">
    <property type="component" value="Chromosome"/>
</dbReference>
<keyword evidence="2" id="KW-1185">Reference proteome</keyword>